<organism evidence="2 3">
    <name type="scientific">Lysinibacillus xylanilyticus</name>
    <dbReference type="NCBI Taxonomy" id="582475"/>
    <lineage>
        <taxon>Bacteria</taxon>
        <taxon>Bacillati</taxon>
        <taxon>Bacillota</taxon>
        <taxon>Bacilli</taxon>
        <taxon>Bacillales</taxon>
        <taxon>Bacillaceae</taxon>
        <taxon>Lysinibacillus</taxon>
    </lineage>
</organism>
<proteinExistence type="predicted"/>
<name>A0A2M9PZ89_9BACI</name>
<evidence type="ECO:0000313" key="2">
    <source>
        <dbReference type="EMBL" id="PJO41136.1"/>
    </source>
</evidence>
<dbReference type="EMBL" id="PHQY01000680">
    <property type="protein sequence ID" value="PJO41136.1"/>
    <property type="molecule type" value="Genomic_DNA"/>
</dbReference>
<dbReference type="Proteomes" id="UP000232101">
    <property type="component" value="Unassembled WGS sequence"/>
</dbReference>
<accession>A0A2M9PZ89</accession>
<sequence>MNVLSVTTAVIIIELTVEATIFILLNRKRIGLQKKPIFLRKKKTLFHHVTMNGIESTLLL</sequence>
<keyword evidence="1" id="KW-0812">Transmembrane</keyword>
<gene>
    <name evidence="2" type="ORF">CWD94_24515</name>
</gene>
<evidence type="ECO:0000313" key="3">
    <source>
        <dbReference type="Proteomes" id="UP000232101"/>
    </source>
</evidence>
<keyword evidence="1" id="KW-0472">Membrane</keyword>
<reference evidence="2 3" key="1">
    <citation type="submission" date="2017-11" db="EMBL/GenBank/DDBJ databases">
        <title>Bacterial isolate from king chilli rhizosphere.</title>
        <authorList>
            <person name="Takhelmayum P."/>
            <person name="Sarangthem I."/>
        </authorList>
    </citation>
    <scope>NUCLEOTIDE SEQUENCE [LARGE SCALE GENOMIC DNA]</scope>
    <source>
        <strain evidence="3">t26</strain>
    </source>
</reference>
<protein>
    <submittedName>
        <fullName evidence="2">Uncharacterized protein</fullName>
    </submittedName>
</protein>
<comment type="caution">
    <text evidence="2">The sequence shown here is derived from an EMBL/GenBank/DDBJ whole genome shotgun (WGS) entry which is preliminary data.</text>
</comment>
<feature type="transmembrane region" description="Helical" evidence="1">
    <location>
        <begin position="6"/>
        <end position="25"/>
    </location>
</feature>
<keyword evidence="1" id="KW-1133">Transmembrane helix</keyword>
<evidence type="ECO:0000256" key="1">
    <source>
        <dbReference type="SAM" id="Phobius"/>
    </source>
</evidence>
<dbReference type="AlphaFoldDB" id="A0A2M9PZ89"/>